<comment type="caution">
    <text evidence="3">The sequence shown here is derived from an EMBL/GenBank/DDBJ whole genome shotgun (WGS) entry which is preliminary data.</text>
</comment>
<dbReference type="RefSeq" id="WP_203224588.1">
    <property type="nucleotide sequence ID" value="NZ_JAETXL010000020.1"/>
</dbReference>
<evidence type="ECO:0000259" key="2">
    <source>
        <dbReference type="Pfam" id="PF14028"/>
    </source>
</evidence>
<organism evidence="3 4">
    <name type="scientific">Micromonospora fiedleri</name>
    <dbReference type="NCBI Taxonomy" id="1157498"/>
    <lineage>
        <taxon>Bacteria</taxon>
        <taxon>Bacillati</taxon>
        <taxon>Actinomycetota</taxon>
        <taxon>Actinomycetes</taxon>
        <taxon>Micromonosporales</taxon>
        <taxon>Micromonosporaceae</taxon>
        <taxon>Micromonospora</taxon>
    </lineage>
</organism>
<gene>
    <name evidence="3" type="ORF">JMF97_30005</name>
</gene>
<dbReference type="NCBIfam" id="TIGR03891">
    <property type="entry name" value="thiopep_ocin"/>
    <property type="match status" value="1"/>
</dbReference>
<evidence type="ECO:0000256" key="1">
    <source>
        <dbReference type="SAM" id="MobiDB-lite"/>
    </source>
</evidence>
<feature type="region of interest" description="Disordered" evidence="1">
    <location>
        <begin position="261"/>
        <end position="283"/>
    </location>
</feature>
<dbReference type="Proteomes" id="UP000661193">
    <property type="component" value="Unassembled WGS sequence"/>
</dbReference>
<reference evidence="3 4" key="1">
    <citation type="submission" date="2021-01" db="EMBL/GenBank/DDBJ databases">
        <title>Genome sequencing of Micromonospora fiedleri MG-37.</title>
        <authorList>
            <person name="Moreland P.E.J."/>
            <person name="Stach J.E.M."/>
        </authorList>
    </citation>
    <scope>NUCLEOTIDE SEQUENCE [LARGE SCALE GENOMIC DNA]</scope>
    <source>
        <strain evidence="3 4">MG-37</strain>
    </source>
</reference>
<dbReference type="Pfam" id="PF14028">
    <property type="entry name" value="Lant_dehydr_C"/>
    <property type="match status" value="1"/>
</dbReference>
<evidence type="ECO:0000313" key="4">
    <source>
        <dbReference type="Proteomes" id="UP000661193"/>
    </source>
</evidence>
<accession>A0ABS1UVK9</accession>
<protein>
    <submittedName>
        <fullName evidence="3">Thiopeptide-type bacteriocin biosynthesis protein</fullName>
    </submittedName>
</protein>
<dbReference type="InterPro" id="IPR023809">
    <property type="entry name" value="Thiopep_bacteriocin_synth_dom"/>
</dbReference>
<keyword evidence="4" id="KW-1185">Reference proteome</keyword>
<name>A0ABS1UVK9_9ACTN</name>
<dbReference type="EMBL" id="JAETXL010000020">
    <property type="protein sequence ID" value="MBL6280400.1"/>
    <property type="molecule type" value="Genomic_DNA"/>
</dbReference>
<evidence type="ECO:0000313" key="3">
    <source>
        <dbReference type="EMBL" id="MBL6280400.1"/>
    </source>
</evidence>
<proteinExistence type="predicted"/>
<feature type="domain" description="Thiopeptide-type bacteriocin biosynthesis" evidence="2">
    <location>
        <begin position="6"/>
        <end position="250"/>
    </location>
</feature>
<sequence length="283" mass="31716">MTAPEWRQTTITFPDPHAAEQTASRHLAPILAKAEARHLITTWFYVRKDNWRLRYLPTDTTTNADRYLTSELERLTHDRHIRAAVPGIYEPETHAFGGPEAMDIAHRLWHHDSRRLLARSTAQLAAHQRELSIMLTAAMMRAAGLDWYEQGDVWARVADHRASPPPALIDAQQQSLQRLFTVDPASLTREGTPMAAAGTWFEAHTAAGDTLNRLNQTGRLRRGLRAVFAHHVIFAWNRRSIPGLHQAALAPVAKTIIFGPDPAPRVPTPGGDSWTRQLPAGSR</sequence>